<reference evidence="2" key="1">
    <citation type="submission" date="2020-02" db="EMBL/GenBank/DDBJ databases">
        <authorList>
            <person name="Palmer J.M."/>
        </authorList>
    </citation>
    <scope>NUCLEOTIDE SEQUENCE</scope>
    <source>
        <strain evidence="2">EPUS1.4</strain>
        <tissue evidence="2">Thallus</tissue>
    </source>
</reference>
<evidence type="ECO:0000313" key="3">
    <source>
        <dbReference type="Proteomes" id="UP000606974"/>
    </source>
</evidence>
<feature type="region of interest" description="Disordered" evidence="1">
    <location>
        <begin position="1"/>
        <end position="51"/>
    </location>
</feature>
<organism evidence="2 3">
    <name type="scientific">Endocarpon pusillum</name>
    <dbReference type="NCBI Taxonomy" id="364733"/>
    <lineage>
        <taxon>Eukaryota</taxon>
        <taxon>Fungi</taxon>
        <taxon>Dikarya</taxon>
        <taxon>Ascomycota</taxon>
        <taxon>Pezizomycotina</taxon>
        <taxon>Eurotiomycetes</taxon>
        <taxon>Chaetothyriomycetidae</taxon>
        <taxon>Verrucariales</taxon>
        <taxon>Verrucariaceae</taxon>
        <taxon>Endocarpon</taxon>
    </lineage>
</organism>
<evidence type="ECO:0000256" key="1">
    <source>
        <dbReference type="SAM" id="MobiDB-lite"/>
    </source>
</evidence>
<name>A0A8H7AW24_9EURO</name>
<dbReference type="EMBL" id="JAACFV010000014">
    <property type="protein sequence ID" value="KAF7512180.1"/>
    <property type="molecule type" value="Genomic_DNA"/>
</dbReference>
<proteinExistence type="predicted"/>
<gene>
    <name evidence="2" type="ORF">GJ744_002342</name>
</gene>
<feature type="compositionally biased region" description="Basic and acidic residues" evidence="1">
    <location>
        <begin position="18"/>
        <end position="51"/>
    </location>
</feature>
<dbReference type="AlphaFoldDB" id="A0A8H7AW24"/>
<dbReference type="Proteomes" id="UP000606974">
    <property type="component" value="Unassembled WGS sequence"/>
</dbReference>
<comment type="caution">
    <text evidence="2">The sequence shown here is derived from an EMBL/GenBank/DDBJ whole genome shotgun (WGS) entry which is preliminary data.</text>
</comment>
<protein>
    <submittedName>
        <fullName evidence="2">Uncharacterized protein</fullName>
    </submittedName>
</protein>
<keyword evidence="3" id="KW-1185">Reference proteome</keyword>
<sequence>MAAILDAIDDPPQGRARGGHDRHDAPVGREILHVPHHADDDGHEAEAGAVA</sequence>
<evidence type="ECO:0000313" key="2">
    <source>
        <dbReference type="EMBL" id="KAF7512180.1"/>
    </source>
</evidence>
<accession>A0A8H7AW24</accession>